<dbReference type="EMBL" id="CP064795">
    <property type="protein sequence ID" value="QPG04477.1"/>
    <property type="molecule type" value="Genomic_DNA"/>
</dbReference>
<evidence type="ECO:0000313" key="3">
    <source>
        <dbReference type="Proteomes" id="UP000595095"/>
    </source>
</evidence>
<accession>A0A7S9HC44</accession>
<feature type="transmembrane region" description="Helical" evidence="1">
    <location>
        <begin position="52"/>
        <end position="76"/>
    </location>
</feature>
<dbReference type="RefSeq" id="WP_195809571.1">
    <property type="nucleotide sequence ID" value="NZ_CP064795.1"/>
</dbReference>
<keyword evidence="3" id="KW-1185">Reference proteome</keyword>
<sequence length="86" mass="9375">MNKRHKAGTYLKHKTSEQELKLMLILIPVATLLFGFGVGLVTGYQVLGSPQFLLGVIAVATLPAIGTFCWVIFHYLKKAGISRMGA</sequence>
<keyword evidence="1" id="KW-1133">Transmembrane helix</keyword>
<feature type="transmembrane region" description="Helical" evidence="1">
    <location>
        <begin position="20"/>
        <end position="46"/>
    </location>
</feature>
<dbReference type="KEGG" id="smaa:IT774_09435"/>
<dbReference type="AlphaFoldDB" id="A0A7S9HC44"/>
<evidence type="ECO:0000313" key="2">
    <source>
        <dbReference type="EMBL" id="QPG04477.1"/>
    </source>
</evidence>
<reference evidence="2 3" key="1">
    <citation type="submission" date="2020-11" db="EMBL/GenBank/DDBJ databases">
        <title>Complete genome sequence for Salinimonas sp. strain G2-b.</title>
        <authorList>
            <person name="Park S.-J."/>
        </authorList>
    </citation>
    <scope>NUCLEOTIDE SEQUENCE [LARGE SCALE GENOMIC DNA]</scope>
    <source>
        <strain evidence="2 3">G2-b</strain>
    </source>
</reference>
<keyword evidence="1" id="KW-0812">Transmembrane</keyword>
<name>A0A7S9HC44_9ALTE</name>
<protein>
    <submittedName>
        <fullName evidence="2">Uncharacterized protein</fullName>
    </submittedName>
</protein>
<gene>
    <name evidence="2" type="ORF">IT774_09435</name>
</gene>
<proteinExistence type="predicted"/>
<organism evidence="2 3">
    <name type="scientific">Salinimonas marina</name>
    <dbReference type="NCBI Taxonomy" id="2785918"/>
    <lineage>
        <taxon>Bacteria</taxon>
        <taxon>Pseudomonadati</taxon>
        <taxon>Pseudomonadota</taxon>
        <taxon>Gammaproteobacteria</taxon>
        <taxon>Alteromonadales</taxon>
        <taxon>Alteromonadaceae</taxon>
        <taxon>Alteromonas/Salinimonas group</taxon>
        <taxon>Salinimonas</taxon>
    </lineage>
</organism>
<evidence type="ECO:0000256" key="1">
    <source>
        <dbReference type="SAM" id="Phobius"/>
    </source>
</evidence>
<dbReference type="Proteomes" id="UP000595095">
    <property type="component" value="Chromosome"/>
</dbReference>
<keyword evidence="1" id="KW-0472">Membrane</keyword>